<comment type="caution">
    <text evidence="9">The sequence shown here is derived from an EMBL/GenBank/DDBJ whole genome shotgun (WGS) entry which is preliminary data.</text>
</comment>
<keyword evidence="10" id="KW-1185">Reference proteome</keyword>
<evidence type="ECO:0000256" key="5">
    <source>
        <dbReference type="ARBA" id="ARBA00044801"/>
    </source>
</evidence>
<evidence type="ECO:0000256" key="7">
    <source>
        <dbReference type="SAM" id="MobiDB-lite"/>
    </source>
</evidence>
<sequence length="572" mass="63292">MTSILSVTLELQQQLLENVSTAPLPLYIECLENCAKQVIGDAGLREELGGRKAFWQQSCQCIDSLRDELAQDQDDETVRQTLIATVRLVRNIVANDINNQANAVSSGISNNIENMLAWCLLENIPESKHIRAGHNTFLNYCVEYYTLPTDRPITQMGVQALCNMLTGNSKQQNILWTVWMKDSGYSALFAKLLSTSDQITLMSTLVLIFNCIRNDRERSSMLVETQTGKMILKCLLKNAELVLEDEKTQNFELIFAIFEQVVNNGLFSKAFASFASKEGLAISSNQTILLKMYDSAIHRQQSHINLNAADERLLVDSLKTTCNQAVDALSKLPEVASSALGSSDSNAEASSMTESGGSAEDQRNVRMTVEDTANAYTGVILLLQTIGTMIVEGQCSSEVKQEIANGGCLKACLDLLAQAERKIPRITKSTEAMVSDTDTSKGTVGFMYIKRDIVRLVGALAYQDRQMQDKVRELGGIGLVLSQCNIDDANPCKWFHPLASELFLVWYVITECIIVDVKEYAIVAVRNLLDKNSENQAIVEQLSPQDAVPHPVLEEIGVTTELRDGKVNVRKP</sequence>
<evidence type="ECO:0000259" key="8">
    <source>
        <dbReference type="Pfam" id="PF09759"/>
    </source>
</evidence>
<feature type="domain" description="Ataxin-10" evidence="8">
    <location>
        <begin position="449"/>
        <end position="492"/>
    </location>
</feature>
<feature type="region of interest" description="Disordered" evidence="7">
    <location>
        <begin position="339"/>
        <end position="364"/>
    </location>
</feature>
<dbReference type="Gene3D" id="1.25.10.10">
    <property type="entry name" value="Leucine-rich Repeat Variant"/>
    <property type="match status" value="2"/>
</dbReference>
<comment type="function">
    <text evidence="4">May play a role in the regulation of cytokinesis.</text>
</comment>
<dbReference type="PANTHER" id="PTHR13255:SF0">
    <property type="entry name" value="ATAXIN-10"/>
    <property type="match status" value="1"/>
</dbReference>
<evidence type="ECO:0000313" key="9">
    <source>
        <dbReference type="EMBL" id="KAG2181110.1"/>
    </source>
</evidence>
<keyword evidence="2" id="KW-0132">Cell division</keyword>
<dbReference type="PANTHER" id="PTHR13255">
    <property type="entry name" value="ATAXIN-10"/>
    <property type="match status" value="1"/>
</dbReference>
<proteinExistence type="inferred from homology"/>
<dbReference type="SUPFAM" id="SSF48371">
    <property type="entry name" value="ARM repeat"/>
    <property type="match status" value="1"/>
</dbReference>
<evidence type="ECO:0000313" key="10">
    <source>
        <dbReference type="Proteomes" id="UP000654370"/>
    </source>
</evidence>
<evidence type="ECO:0000256" key="4">
    <source>
        <dbReference type="ARBA" id="ARBA00044746"/>
    </source>
</evidence>
<dbReference type="InterPro" id="IPR019156">
    <property type="entry name" value="Ataxin-10_domain"/>
</dbReference>
<organism evidence="9 10">
    <name type="scientific">Mortierella isabellina</name>
    <name type="common">Filamentous fungus</name>
    <name type="synonym">Umbelopsis isabellina</name>
    <dbReference type="NCBI Taxonomy" id="91625"/>
    <lineage>
        <taxon>Eukaryota</taxon>
        <taxon>Fungi</taxon>
        <taxon>Fungi incertae sedis</taxon>
        <taxon>Mucoromycota</taxon>
        <taxon>Mucoromycotina</taxon>
        <taxon>Umbelopsidomycetes</taxon>
        <taxon>Umbelopsidales</taxon>
        <taxon>Umbelopsidaceae</taxon>
        <taxon>Umbelopsis</taxon>
    </lineage>
</organism>
<evidence type="ECO:0000256" key="2">
    <source>
        <dbReference type="ARBA" id="ARBA00022618"/>
    </source>
</evidence>
<keyword evidence="3" id="KW-0131">Cell cycle</keyword>
<accession>A0A8H7PWP1</accession>
<evidence type="ECO:0000256" key="6">
    <source>
        <dbReference type="ARBA" id="ARBA00044805"/>
    </source>
</evidence>
<reference evidence="9" key="1">
    <citation type="submission" date="2020-12" db="EMBL/GenBank/DDBJ databases">
        <title>Metabolic potential, ecology and presence of endohyphal bacteria is reflected in genomic diversity of Mucoromycotina.</title>
        <authorList>
            <person name="Muszewska A."/>
            <person name="Okrasinska A."/>
            <person name="Steczkiewicz K."/>
            <person name="Drgas O."/>
            <person name="Orlowska M."/>
            <person name="Perlinska-Lenart U."/>
            <person name="Aleksandrzak-Piekarczyk T."/>
            <person name="Szatraj K."/>
            <person name="Zielenkiewicz U."/>
            <person name="Pilsyk S."/>
            <person name="Malc E."/>
            <person name="Mieczkowski P."/>
            <person name="Kruszewska J.S."/>
            <person name="Biernat P."/>
            <person name="Pawlowska J."/>
        </authorList>
    </citation>
    <scope>NUCLEOTIDE SEQUENCE</scope>
    <source>
        <strain evidence="9">WA0000067209</strain>
    </source>
</reference>
<dbReference type="InterPro" id="IPR051374">
    <property type="entry name" value="Ataxin-10/CTR86_families"/>
</dbReference>
<name>A0A8H7PWP1_MORIS</name>
<dbReference type="EMBL" id="JAEPQZ010000005">
    <property type="protein sequence ID" value="KAG2181110.1"/>
    <property type="molecule type" value="Genomic_DNA"/>
</dbReference>
<dbReference type="InterPro" id="IPR016024">
    <property type="entry name" value="ARM-type_fold"/>
</dbReference>
<evidence type="ECO:0000256" key="1">
    <source>
        <dbReference type="ARBA" id="ARBA00008384"/>
    </source>
</evidence>
<dbReference type="AlphaFoldDB" id="A0A8H7PWP1"/>
<dbReference type="InterPro" id="IPR011989">
    <property type="entry name" value="ARM-like"/>
</dbReference>
<feature type="compositionally biased region" description="Polar residues" evidence="7">
    <location>
        <begin position="339"/>
        <end position="356"/>
    </location>
</feature>
<dbReference type="Proteomes" id="UP000654370">
    <property type="component" value="Unassembled WGS sequence"/>
</dbReference>
<gene>
    <name evidence="9" type="ORF">INT43_008692</name>
</gene>
<protein>
    <recommendedName>
        <fullName evidence="5">Ataxin-10 homolog</fullName>
    </recommendedName>
    <alternativeName>
        <fullName evidence="6">Copper transport protein 86</fullName>
    </alternativeName>
</protein>
<feature type="domain" description="Ataxin-10" evidence="8">
    <location>
        <begin position="517"/>
        <end position="569"/>
    </location>
</feature>
<dbReference type="GO" id="GO:0051301">
    <property type="term" value="P:cell division"/>
    <property type="evidence" value="ECO:0007669"/>
    <property type="project" value="UniProtKB-KW"/>
</dbReference>
<dbReference type="Pfam" id="PF09759">
    <property type="entry name" value="Atx10homo_assoc"/>
    <property type="match status" value="2"/>
</dbReference>
<dbReference type="OrthoDB" id="379794at2759"/>
<evidence type="ECO:0000256" key="3">
    <source>
        <dbReference type="ARBA" id="ARBA00023306"/>
    </source>
</evidence>
<comment type="similarity">
    <text evidence="1">Belongs to the ataxin-10 family.</text>
</comment>
<dbReference type="GO" id="GO:0005829">
    <property type="term" value="C:cytosol"/>
    <property type="evidence" value="ECO:0007669"/>
    <property type="project" value="TreeGrafter"/>
</dbReference>